<evidence type="ECO:0000256" key="4">
    <source>
        <dbReference type="ARBA" id="ARBA00022801"/>
    </source>
</evidence>
<reference evidence="7" key="1">
    <citation type="submission" date="2023-06" db="EMBL/GenBank/DDBJ databases">
        <authorList>
            <person name="Delattre M."/>
        </authorList>
    </citation>
    <scope>NUCLEOTIDE SEQUENCE</scope>
    <source>
        <strain evidence="7">AF72</strain>
    </source>
</reference>
<dbReference type="Proteomes" id="UP001177023">
    <property type="component" value="Unassembled WGS sequence"/>
</dbReference>
<organism evidence="7 8">
    <name type="scientific">Mesorhabditis spiculigera</name>
    <dbReference type="NCBI Taxonomy" id="96644"/>
    <lineage>
        <taxon>Eukaryota</taxon>
        <taxon>Metazoa</taxon>
        <taxon>Ecdysozoa</taxon>
        <taxon>Nematoda</taxon>
        <taxon>Chromadorea</taxon>
        <taxon>Rhabditida</taxon>
        <taxon>Rhabditina</taxon>
        <taxon>Rhabditomorpha</taxon>
        <taxon>Rhabditoidea</taxon>
        <taxon>Rhabditidae</taxon>
        <taxon>Mesorhabditinae</taxon>
        <taxon>Mesorhabditis</taxon>
    </lineage>
</organism>
<comment type="caution">
    <text evidence="7">The sequence shown here is derived from an EMBL/GenBank/DDBJ whole genome shotgun (WGS) entry which is preliminary data.</text>
</comment>
<evidence type="ECO:0000313" key="7">
    <source>
        <dbReference type="EMBL" id="CAJ0578616.1"/>
    </source>
</evidence>
<feature type="signal peptide" evidence="6">
    <location>
        <begin position="1"/>
        <end position="21"/>
    </location>
</feature>
<feature type="chain" id="PRO_5041238386" evidence="6">
    <location>
        <begin position="22"/>
        <end position="495"/>
    </location>
</feature>
<dbReference type="Pfam" id="PF05577">
    <property type="entry name" value="Peptidase_S28"/>
    <property type="match status" value="2"/>
</dbReference>
<dbReference type="AlphaFoldDB" id="A0AA36D0S1"/>
<evidence type="ECO:0000256" key="2">
    <source>
        <dbReference type="ARBA" id="ARBA00022670"/>
    </source>
</evidence>
<evidence type="ECO:0000256" key="5">
    <source>
        <dbReference type="ARBA" id="ARBA00023180"/>
    </source>
</evidence>
<evidence type="ECO:0000256" key="1">
    <source>
        <dbReference type="ARBA" id="ARBA00011079"/>
    </source>
</evidence>
<accession>A0AA36D0S1</accession>
<keyword evidence="2" id="KW-0645">Protease</keyword>
<keyword evidence="8" id="KW-1185">Reference proteome</keyword>
<dbReference type="InterPro" id="IPR029058">
    <property type="entry name" value="AB_hydrolase_fold"/>
</dbReference>
<dbReference type="InterPro" id="IPR008758">
    <property type="entry name" value="Peptidase_S28"/>
</dbReference>
<evidence type="ECO:0000256" key="6">
    <source>
        <dbReference type="SAM" id="SignalP"/>
    </source>
</evidence>
<dbReference type="EMBL" id="CATQJA010002654">
    <property type="protein sequence ID" value="CAJ0578616.1"/>
    <property type="molecule type" value="Genomic_DNA"/>
</dbReference>
<dbReference type="PANTHER" id="PTHR11010">
    <property type="entry name" value="PROTEASE S28 PRO-X CARBOXYPEPTIDASE-RELATED"/>
    <property type="match status" value="1"/>
</dbReference>
<gene>
    <name evidence="7" type="ORF">MSPICULIGERA_LOCUS16861</name>
</gene>
<proteinExistence type="inferred from homology"/>
<dbReference type="GO" id="GO:0008239">
    <property type="term" value="F:dipeptidyl-peptidase activity"/>
    <property type="evidence" value="ECO:0007669"/>
    <property type="project" value="TreeGrafter"/>
</dbReference>
<protein>
    <submittedName>
        <fullName evidence="7">Uncharacterized protein</fullName>
    </submittedName>
</protein>
<feature type="non-terminal residue" evidence="7">
    <location>
        <position position="495"/>
    </location>
</feature>
<dbReference type="InterPro" id="IPR042269">
    <property type="entry name" value="Ser_carbopepase_S28_SKS"/>
</dbReference>
<dbReference type="SUPFAM" id="SSF53474">
    <property type="entry name" value="alpha/beta-Hydrolases"/>
    <property type="match status" value="1"/>
</dbReference>
<keyword evidence="4" id="KW-0378">Hydrolase</keyword>
<keyword evidence="5" id="KW-0325">Glycoprotein</keyword>
<dbReference type="Gene3D" id="1.20.120.980">
    <property type="entry name" value="Serine carboxypeptidase S28, SKS domain"/>
    <property type="match status" value="1"/>
</dbReference>
<dbReference type="Gene3D" id="3.40.50.1820">
    <property type="entry name" value="alpha/beta hydrolase"/>
    <property type="match status" value="1"/>
</dbReference>
<evidence type="ECO:0000256" key="3">
    <source>
        <dbReference type="ARBA" id="ARBA00022729"/>
    </source>
</evidence>
<evidence type="ECO:0000313" key="8">
    <source>
        <dbReference type="Proteomes" id="UP001177023"/>
    </source>
</evidence>
<sequence>MRLLLVALLLIGVGAWRSAKSFKNPGIPSRHPLRDPITLKNYDYNFWEKTASKSSNNVFHSQNGYKWSEEWYKEMPVDHFAYTDNRTFELRYFINTESYKPGGPILFYTGNEGSLESFAENTGFMWDIAPEFNAAVVFAEHRFYGKSKPFGDDSYKATKYLGYLSSQQALADFVVLINHLKDTRIKDAQKSRVIAFGGSYGGMLSAWLRIKYPHVVQGAIAASAPVFWFQNSGIQEDIYDRIVTRSFVGSGCNFKAIEGGWGAIASLAETENGRAYLNDLFHLSSESTVQAKTDATWLIGYIREAMERWPVQETCKKLKTVPDTPEKLAAQMYETLCANPANCAGAFAALGDVQGWTWQTCTEMVMPLCANGPPSDFFWKDCPFSTQQYAKTCTDMFGARGYDRTMMRPDWAIQHYGSYFPTASNIVFSNGFLDPWSGGGWALKPKTEGSLVSLILLEGAHHYDLRGANEKDTDEVKKVREEEKKQIAKWISQPL</sequence>
<dbReference type="PANTHER" id="PTHR11010:SF38">
    <property type="entry name" value="LYSOSOMAL PRO-X CARBOXYPEPTIDASE"/>
    <property type="match status" value="1"/>
</dbReference>
<dbReference type="GO" id="GO:0070008">
    <property type="term" value="F:serine-type exopeptidase activity"/>
    <property type="evidence" value="ECO:0007669"/>
    <property type="project" value="InterPro"/>
</dbReference>
<dbReference type="GO" id="GO:0006508">
    <property type="term" value="P:proteolysis"/>
    <property type="evidence" value="ECO:0007669"/>
    <property type="project" value="UniProtKB-KW"/>
</dbReference>
<keyword evidence="3 6" id="KW-0732">Signal</keyword>
<comment type="similarity">
    <text evidence="1">Belongs to the peptidase S28 family.</text>
</comment>
<name>A0AA36D0S1_9BILA</name>